<proteinExistence type="inferred from homology"/>
<evidence type="ECO:0000256" key="2">
    <source>
        <dbReference type="ARBA" id="ARBA00022801"/>
    </source>
</evidence>
<dbReference type="SUPFAM" id="SSF53474">
    <property type="entry name" value="alpha/beta-Hydrolases"/>
    <property type="match status" value="1"/>
</dbReference>
<accession>A0A9P3GJL5</accession>
<evidence type="ECO:0000313" key="6">
    <source>
        <dbReference type="Proteomes" id="UP000703269"/>
    </source>
</evidence>
<dbReference type="Pfam" id="PF08386">
    <property type="entry name" value="Abhydrolase_4"/>
    <property type="match status" value="1"/>
</dbReference>
<dbReference type="Proteomes" id="UP000703269">
    <property type="component" value="Unassembled WGS sequence"/>
</dbReference>
<dbReference type="GO" id="GO:0016787">
    <property type="term" value="F:hydrolase activity"/>
    <property type="evidence" value="ECO:0007669"/>
    <property type="project" value="UniProtKB-KW"/>
</dbReference>
<gene>
    <name evidence="5" type="ORF">PsYK624_121790</name>
</gene>
<dbReference type="InterPro" id="IPR051601">
    <property type="entry name" value="Serine_prot/Carboxylest_S33"/>
</dbReference>
<comment type="caution">
    <text evidence="5">The sequence shown here is derived from an EMBL/GenBank/DDBJ whole genome shotgun (WGS) entry which is preliminary data.</text>
</comment>
<keyword evidence="2 5" id="KW-0378">Hydrolase</keyword>
<dbReference type="Gene3D" id="3.40.50.1820">
    <property type="entry name" value="alpha/beta hydrolase"/>
    <property type="match status" value="1"/>
</dbReference>
<feature type="domain" description="AB hydrolase-1" evidence="3">
    <location>
        <begin position="73"/>
        <end position="230"/>
    </location>
</feature>
<feature type="domain" description="Peptidase S33 tripeptidyl aminopeptidase-like C-terminal" evidence="4">
    <location>
        <begin position="403"/>
        <end position="506"/>
    </location>
</feature>
<evidence type="ECO:0000259" key="4">
    <source>
        <dbReference type="Pfam" id="PF08386"/>
    </source>
</evidence>
<organism evidence="5 6">
    <name type="scientific">Phanerochaete sordida</name>
    <dbReference type="NCBI Taxonomy" id="48140"/>
    <lineage>
        <taxon>Eukaryota</taxon>
        <taxon>Fungi</taxon>
        <taxon>Dikarya</taxon>
        <taxon>Basidiomycota</taxon>
        <taxon>Agaricomycotina</taxon>
        <taxon>Agaricomycetes</taxon>
        <taxon>Polyporales</taxon>
        <taxon>Phanerochaetaceae</taxon>
        <taxon>Phanerochaete</taxon>
    </lineage>
</organism>
<keyword evidence="6" id="KW-1185">Reference proteome</keyword>
<dbReference type="InterPro" id="IPR013595">
    <property type="entry name" value="Pept_S33_TAP-like_C"/>
</dbReference>
<dbReference type="PANTHER" id="PTHR43248:SF25">
    <property type="entry name" value="AB HYDROLASE-1 DOMAIN-CONTAINING PROTEIN-RELATED"/>
    <property type="match status" value="1"/>
</dbReference>
<dbReference type="EMBL" id="BPQB01000054">
    <property type="protein sequence ID" value="GJE95986.1"/>
    <property type="molecule type" value="Genomic_DNA"/>
</dbReference>
<dbReference type="AlphaFoldDB" id="A0A9P3GJL5"/>
<dbReference type="InterPro" id="IPR029058">
    <property type="entry name" value="AB_hydrolase_fold"/>
</dbReference>
<dbReference type="PANTHER" id="PTHR43248">
    <property type="entry name" value="2-SUCCINYL-6-HYDROXY-2,4-CYCLOHEXADIENE-1-CARBOXYLATE SYNTHASE"/>
    <property type="match status" value="1"/>
</dbReference>
<comment type="similarity">
    <text evidence="1">Belongs to the peptidase S33 family.</text>
</comment>
<reference evidence="5 6" key="1">
    <citation type="submission" date="2021-08" db="EMBL/GenBank/DDBJ databases">
        <title>Draft Genome Sequence of Phanerochaete sordida strain YK-624.</title>
        <authorList>
            <person name="Mori T."/>
            <person name="Dohra H."/>
            <person name="Suzuki T."/>
            <person name="Kawagishi H."/>
            <person name="Hirai H."/>
        </authorList>
    </citation>
    <scope>NUCLEOTIDE SEQUENCE [LARGE SCALE GENOMIC DNA]</scope>
    <source>
        <strain evidence="5 6">YK-624</strain>
    </source>
</reference>
<protein>
    <submittedName>
        <fullName evidence="5">Alpha/beta hydrolase</fullName>
    </submittedName>
</protein>
<evidence type="ECO:0000256" key="1">
    <source>
        <dbReference type="ARBA" id="ARBA00010088"/>
    </source>
</evidence>
<name>A0A9P3GJL5_9APHY</name>
<dbReference type="OrthoDB" id="425534at2759"/>
<sequence length="568" mass="59737">MSVVPLPPFNWTALTASTNLTWTPCFEAFGNLQCARLSVPLYYSEPSAGEAQIALVMSPSNFSAGDSNYKGQILFNPGGPGDSGVQLIVEGGEYFRSIIGPEYDLVGFDPRSVGGTTPVVSIFKNPAEALQWYSTYPENLNESDSSFGRAFAQADILGRLAVDRAKNVSEAVSSPTVASDMFSIMQAFGVDKLNYWGISYGTVLGSTYAAMYPDHVGRFIIDGVVNAHEWYTGNDTASLATSDAALASLWESCVAAGPTNCALYENSTELIAARVNKLIADVHVAPVPIYSDADPSAISFGVLDYTTLVQVLYQTTYFPYSHASSFASALVALEAGNASAVFAGSDTQAVDALSTCAFDTSKPYVANIMDVELAIACGDALNPNVSTVQQAKELYGEIVAQSPLFGPDAWPTLLGGCTGWSIRGKDRLNGSFVTNTSNPILVIGNTLDPVTPLISAKNMSVGFAGSVLLTQNSTGHSSWSGFSSCTAQAVAAYFANGTLPAAGTMCQPDFAIFEPADGISSLLRRDANPGTGADLYGAARALAGSGLAARFGRFARRRAGRRALGQRA</sequence>
<evidence type="ECO:0000259" key="3">
    <source>
        <dbReference type="Pfam" id="PF00561"/>
    </source>
</evidence>
<dbReference type="InterPro" id="IPR000073">
    <property type="entry name" value="AB_hydrolase_1"/>
</dbReference>
<evidence type="ECO:0000313" key="5">
    <source>
        <dbReference type="EMBL" id="GJE95986.1"/>
    </source>
</evidence>
<dbReference type="Pfam" id="PF00561">
    <property type="entry name" value="Abhydrolase_1"/>
    <property type="match status" value="1"/>
</dbReference>